<dbReference type="AlphaFoldDB" id="A0A158JJJ4"/>
<dbReference type="Pfam" id="PF07331">
    <property type="entry name" value="TctB"/>
    <property type="match status" value="1"/>
</dbReference>
<dbReference type="RefSeq" id="WP_062092164.1">
    <property type="nucleotide sequence ID" value="NZ_FCOK02000093.1"/>
</dbReference>
<organism evidence="3 4">
    <name type="scientific">Caballeronia udeis</name>
    <dbReference type="NCBI Taxonomy" id="1232866"/>
    <lineage>
        <taxon>Bacteria</taxon>
        <taxon>Pseudomonadati</taxon>
        <taxon>Pseudomonadota</taxon>
        <taxon>Betaproteobacteria</taxon>
        <taxon>Burkholderiales</taxon>
        <taxon>Burkholderiaceae</taxon>
        <taxon>Caballeronia</taxon>
    </lineage>
</organism>
<reference evidence="3 4" key="1">
    <citation type="submission" date="2016-01" db="EMBL/GenBank/DDBJ databases">
        <authorList>
            <person name="Oliw E.H."/>
        </authorList>
    </citation>
    <scope>NUCLEOTIDE SEQUENCE [LARGE SCALE GENOMIC DNA]</scope>
    <source>
        <strain evidence="3">LMG 27134</strain>
    </source>
</reference>
<feature type="domain" description="DUF1468" evidence="2">
    <location>
        <begin position="18"/>
        <end position="155"/>
    </location>
</feature>
<evidence type="ECO:0000256" key="1">
    <source>
        <dbReference type="SAM" id="Phobius"/>
    </source>
</evidence>
<dbReference type="InterPro" id="IPR009936">
    <property type="entry name" value="DUF1468"/>
</dbReference>
<evidence type="ECO:0000313" key="3">
    <source>
        <dbReference type="EMBL" id="SAL68633.1"/>
    </source>
</evidence>
<proteinExistence type="predicted"/>
<keyword evidence="1" id="KW-0812">Transmembrane</keyword>
<feature type="transmembrane region" description="Helical" evidence="1">
    <location>
        <begin position="130"/>
        <end position="150"/>
    </location>
</feature>
<feature type="transmembrane region" description="Helical" evidence="1">
    <location>
        <begin position="92"/>
        <end position="118"/>
    </location>
</feature>
<gene>
    <name evidence="3" type="ORF">AWB69_08062</name>
</gene>
<protein>
    <submittedName>
        <fullName evidence="3">Tripartite tricarboxylate transporter TctB family protein</fullName>
    </submittedName>
</protein>
<evidence type="ECO:0000259" key="2">
    <source>
        <dbReference type="Pfam" id="PF07331"/>
    </source>
</evidence>
<dbReference type="Proteomes" id="UP000054683">
    <property type="component" value="Unassembled WGS sequence"/>
</dbReference>
<feature type="transmembrane region" description="Helical" evidence="1">
    <location>
        <begin position="17"/>
        <end position="37"/>
    </location>
</feature>
<name>A0A158JJJ4_9BURK</name>
<keyword evidence="1" id="KW-1133">Transmembrane helix</keyword>
<dbReference type="OrthoDB" id="8965982at2"/>
<sequence length="160" mass="17132">MNVSKRVGGWNERARDYWGGALMLLLGIAAMVQGSTYRIGSLAQMEAGFFPVALGAILALLGFAIVCRAGRARAVSSNAQPQAVDCRGPLCILLGMASFVVVGTWGGLLPATFALVFISALGDRQSRVKHVLMLAALICTICVVVFWWALQLQFPLFSWG</sequence>
<dbReference type="EMBL" id="FCOK02000093">
    <property type="protein sequence ID" value="SAL68633.1"/>
    <property type="molecule type" value="Genomic_DNA"/>
</dbReference>
<accession>A0A158JJJ4</accession>
<keyword evidence="1" id="KW-0472">Membrane</keyword>
<evidence type="ECO:0000313" key="4">
    <source>
        <dbReference type="Proteomes" id="UP000054683"/>
    </source>
</evidence>
<feature type="transmembrane region" description="Helical" evidence="1">
    <location>
        <begin position="49"/>
        <end position="72"/>
    </location>
</feature>